<protein>
    <submittedName>
        <fullName evidence="1">Uncharacterized protein</fullName>
    </submittedName>
</protein>
<dbReference type="Proteomes" id="UP000830395">
    <property type="component" value="Chromosome 14"/>
</dbReference>
<accession>A0ACC5YXQ6</accession>
<gene>
    <name evidence="1" type="ORF">PDJAM_G00056130</name>
</gene>
<evidence type="ECO:0000313" key="2">
    <source>
        <dbReference type="Proteomes" id="UP000830395"/>
    </source>
</evidence>
<proteinExistence type="predicted"/>
<dbReference type="EMBL" id="CM040988">
    <property type="protein sequence ID" value="MCJ8740195.1"/>
    <property type="molecule type" value="Genomic_DNA"/>
</dbReference>
<reference evidence="1" key="1">
    <citation type="submission" date="2020-02" db="EMBL/GenBank/DDBJ databases">
        <title>Genome sequencing of the panga catfish, Pangasius djambal.</title>
        <authorList>
            <person name="Wen M."/>
            <person name="Zahm M."/>
            <person name="Roques C."/>
            <person name="Cabau C."/>
            <person name="Klopp C."/>
            <person name="Donnadieu C."/>
            <person name="Jouanno E."/>
            <person name="Avarre J.-C."/>
            <person name="Campet M."/>
            <person name="Ha T."/>
            <person name="Dugue R."/>
            <person name="Lampietro C."/>
            <person name="Louis A."/>
            <person name="Herpin A."/>
            <person name="Echchiki A."/>
            <person name="Berthelot C."/>
            <person name="Parey E."/>
            <person name="Roest-Crollius H."/>
            <person name="Braasch I."/>
            <person name="Postlethwait J.H."/>
            <person name="Bobe J."/>
            <person name="Montfort J."/>
            <person name="Bouchez O."/>
            <person name="Begum T."/>
            <person name="Schartl M."/>
            <person name="Gustiano R."/>
            <person name="Guiguen Y."/>
        </authorList>
    </citation>
    <scope>NUCLEOTIDE SEQUENCE</scope>
    <source>
        <strain evidence="1">Pdj_M5554</strain>
    </source>
</reference>
<evidence type="ECO:0000313" key="1">
    <source>
        <dbReference type="EMBL" id="MCJ8740195.1"/>
    </source>
</evidence>
<comment type="caution">
    <text evidence="1">The sequence shown here is derived from an EMBL/GenBank/DDBJ whole genome shotgun (WGS) entry which is preliminary data.</text>
</comment>
<sequence>MALCRTLKLFHATLGKPCLHGPCCVAARGDDAGLSGHVTRAREPRLAAVFGNTVCSGQYGDVHVHREWTRT</sequence>
<name>A0ACC5YXQ6_9TELE</name>
<keyword evidence="2" id="KW-1185">Reference proteome</keyword>
<organism evidence="1 2">
    <name type="scientific">Pangasius djambal</name>
    <dbReference type="NCBI Taxonomy" id="1691987"/>
    <lineage>
        <taxon>Eukaryota</taxon>
        <taxon>Metazoa</taxon>
        <taxon>Chordata</taxon>
        <taxon>Craniata</taxon>
        <taxon>Vertebrata</taxon>
        <taxon>Euteleostomi</taxon>
        <taxon>Actinopterygii</taxon>
        <taxon>Neopterygii</taxon>
        <taxon>Teleostei</taxon>
        <taxon>Ostariophysi</taxon>
        <taxon>Siluriformes</taxon>
        <taxon>Pangasiidae</taxon>
        <taxon>Pangasius</taxon>
    </lineage>
</organism>